<sequence length="158" mass="17666">MTVRRRLRSLAALELLNIPLQAVVWFGAIGLPPSWPNMVGFALFALLLLQGAAYWRAKLRALSPPQRALPWRPFFLAARATNPILLLAGIALTGYAAVTDPGRSSWPGLAFAVFAVLEYINYFHLQLANDTRADLRRLRHHGLRRSHLARDLSRPPPV</sequence>
<dbReference type="RefSeq" id="WP_133875353.1">
    <property type="nucleotide sequence ID" value="NZ_BOMD01000029.1"/>
</dbReference>
<dbReference type="Proteomes" id="UP000294901">
    <property type="component" value="Unassembled WGS sequence"/>
</dbReference>
<evidence type="ECO:0000256" key="1">
    <source>
        <dbReference type="SAM" id="Phobius"/>
    </source>
</evidence>
<keyword evidence="1" id="KW-0472">Membrane</keyword>
<reference evidence="2 3" key="1">
    <citation type="submission" date="2019-03" db="EMBL/GenBank/DDBJ databases">
        <title>Sequencing the genomes of 1000 actinobacteria strains.</title>
        <authorList>
            <person name="Klenk H.-P."/>
        </authorList>
    </citation>
    <scope>NUCLEOTIDE SEQUENCE [LARGE SCALE GENOMIC DNA]</scope>
    <source>
        <strain evidence="2 3">DSM 43805</strain>
    </source>
</reference>
<feature type="transmembrane region" description="Helical" evidence="1">
    <location>
        <begin position="12"/>
        <end position="31"/>
    </location>
</feature>
<keyword evidence="1" id="KW-0812">Transmembrane</keyword>
<dbReference type="EMBL" id="SNWR01000001">
    <property type="protein sequence ID" value="TDO41312.1"/>
    <property type="molecule type" value="Genomic_DNA"/>
</dbReference>
<keyword evidence="1" id="KW-1133">Transmembrane helix</keyword>
<evidence type="ECO:0000313" key="2">
    <source>
        <dbReference type="EMBL" id="TDO41312.1"/>
    </source>
</evidence>
<organism evidence="2 3">
    <name type="scientific">Paractinoplanes brasiliensis</name>
    <dbReference type="NCBI Taxonomy" id="52695"/>
    <lineage>
        <taxon>Bacteria</taxon>
        <taxon>Bacillati</taxon>
        <taxon>Actinomycetota</taxon>
        <taxon>Actinomycetes</taxon>
        <taxon>Micromonosporales</taxon>
        <taxon>Micromonosporaceae</taxon>
        <taxon>Paractinoplanes</taxon>
    </lineage>
</organism>
<name>A0A4R6JZG8_9ACTN</name>
<protein>
    <submittedName>
        <fullName evidence="2">Uncharacterized protein</fullName>
    </submittedName>
</protein>
<evidence type="ECO:0000313" key="3">
    <source>
        <dbReference type="Proteomes" id="UP000294901"/>
    </source>
</evidence>
<feature type="transmembrane region" description="Helical" evidence="1">
    <location>
        <begin position="76"/>
        <end position="98"/>
    </location>
</feature>
<keyword evidence="3" id="KW-1185">Reference proteome</keyword>
<proteinExistence type="predicted"/>
<dbReference type="AlphaFoldDB" id="A0A4R6JZG8"/>
<feature type="transmembrane region" description="Helical" evidence="1">
    <location>
        <begin position="104"/>
        <end position="122"/>
    </location>
</feature>
<dbReference type="OrthoDB" id="4826010at2"/>
<comment type="caution">
    <text evidence="2">The sequence shown here is derived from an EMBL/GenBank/DDBJ whole genome shotgun (WGS) entry which is preliminary data.</text>
</comment>
<gene>
    <name evidence="2" type="ORF">C8E87_5042</name>
</gene>
<feature type="transmembrane region" description="Helical" evidence="1">
    <location>
        <begin position="37"/>
        <end position="55"/>
    </location>
</feature>
<accession>A0A4R6JZG8</accession>